<feature type="transmembrane region" description="Helical" evidence="8">
    <location>
        <begin position="229"/>
        <end position="249"/>
    </location>
</feature>
<dbReference type="PROSITE" id="PS00218">
    <property type="entry name" value="AMINO_ACID_PERMEASE_1"/>
    <property type="match status" value="1"/>
</dbReference>
<feature type="transmembrane region" description="Helical" evidence="8">
    <location>
        <begin position="174"/>
        <end position="196"/>
    </location>
</feature>
<evidence type="ECO:0000256" key="3">
    <source>
        <dbReference type="ARBA" id="ARBA00022692"/>
    </source>
</evidence>
<dbReference type="PANTHER" id="PTHR43341:SF1">
    <property type="entry name" value="GENERAL AMINO-ACID PERMEASE GAP1"/>
    <property type="match status" value="1"/>
</dbReference>
<name>A0ABR4PUG8_9HELO</name>
<feature type="transmembrane region" description="Helical" evidence="8">
    <location>
        <begin position="316"/>
        <end position="335"/>
    </location>
</feature>
<dbReference type="InterPro" id="IPR004840">
    <property type="entry name" value="Amino_acid_permease_CS"/>
</dbReference>
<dbReference type="Gene3D" id="1.20.1740.10">
    <property type="entry name" value="Amino acid/polyamine transporter I"/>
    <property type="match status" value="1"/>
</dbReference>
<keyword evidence="2" id="KW-0813">Transport</keyword>
<dbReference type="PANTHER" id="PTHR43341">
    <property type="entry name" value="AMINO ACID PERMEASE"/>
    <property type="match status" value="1"/>
</dbReference>
<organism evidence="10 11">
    <name type="scientific">Phlyctema vagabunda</name>
    <dbReference type="NCBI Taxonomy" id="108571"/>
    <lineage>
        <taxon>Eukaryota</taxon>
        <taxon>Fungi</taxon>
        <taxon>Dikarya</taxon>
        <taxon>Ascomycota</taxon>
        <taxon>Pezizomycotina</taxon>
        <taxon>Leotiomycetes</taxon>
        <taxon>Helotiales</taxon>
        <taxon>Dermateaceae</taxon>
        <taxon>Phlyctema</taxon>
    </lineage>
</organism>
<feature type="region of interest" description="Disordered" evidence="7">
    <location>
        <begin position="1"/>
        <end position="29"/>
    </location>
</feature>
<reference evidence="10 11" key="1">
    <citation type="submission" date="2024-06" db="EMBL/GenBank/DDBJ databases">
        <title>Complete genome of Phlyctema vagabunda strain 19-DSS-EL-015.</title>
        <authorList>
            <person name="Fiorenzani C."/>
        </authorList>
    </citation>
    <scope>NUCLEOTIDE SEQUENCE [LARGE SCALE GENOMIC DNA]</scope>
    <source>
        <strain evidence="10 11">19-DSS-EL-015</strain>
    </source>
</reference>
<evidence type="ECO:0000259" key="9">
    <source>
        <dbReference type="Pfam" id="PF00324"/>
    </source>
</evidence>
<evidence type="ECO:0000256" key="2">
    <source>
        <dbReference type="ARBA" id="ARBA00022448"/>
    </source>
</evidence>
<evidence type="ECO:0000256" key="6">
    <source>
        <dbReference type="ARBA" id="ARBA00023136"/>
    </source>
</evidence>
<comment type="subcellular location">
    <subcellularLocation>
        <location evidence="1">Membrane</location>
        <topology evidence="1">Multi-pass membrane protein</topology>
    </subcellularLocation>
</comment>
<keyword evidence="5 8" id="KW-1133">Transmembrane helix</keyword>
<feature type="transmembrane region" description="Helical" evidence="8">
    <location>
        <begin position="355"/>
        <end position="383"/>
    </location>
</feature>
<accession>A0ABR4PUG8</accession>
<dbReference type="Proteomes" id="UP001629113">
    <property type="component" value="Unassembled WGS sequence"/>
</dbReference>
<gene>
    <name evidence="10" type="ORF">PVAG01_00357</name>
</gene>
<feature type="transmembrane region" description="Helical" evidence="8">
    <location>
        <begin position="486"/>
        <end position="508"/>
    </location>
</feature>
<comment type="caution">
    <text evidence="10">The sequence shown here is derived from an EMBL/GenBank/DDBJ whole genome shotgun (WGS) entry which is preliminary data.</text>
</comment>
<feature type="transmembrane region" description="Helical" evidence="8">
    <location>
        <begin position="96"/>
        <end position="115"/>
    </location>
</feature>
<feature type="transmembrane region" description="Helical" evidence="8">
    <location>
        <begin position="203"/>
        <end position="223"/>
    </location>
</feature>
<evidence type="ECO:0000256" key="5">
    <source>
        <dbReference type="ARBA" id="ARBA00022989"/>
    </source>
</evidence>
<evidence type="ECO:0000256" key="1">
    <source>
        <dbReference type="ARBA" id="ARBA00004141"/>
    </source>
</evidence>
<proteinExistence type="predicted"/>
<feature type="transmembrane region" description="Helical" evidence="8">
    <location>
        <begin position="417"/>
        <end position="435"/>
    </location>
</feature>
<dbReference type="InterPro" id="IPR050524">
    <property type="entry name" value="APC_YAT"/>
</dbReference>
<dbReference type="Pfam" id="PF00324">
    <property type="entry name" value="AA_permease"/>
    <property type="match status" value="1"/>
</dbReference>
<sequence length="594" mass="63859">MSPPTGPVEKMDRSSFMESPVYSASTSTVTPLIARPPTARSLPQRALDGFRRQSDPYAEEAIKLGVHGKVFDPRAAASNTAGSPLVRRLKGRHLQMIALGGSIGTGLFVGSGGALATGGPASLLLAFVLFGSVLFCTLHALGEMAVAFPVAGSFSAFVTRFLDPAWGFAIGWNYALQWLVTLPLEIMAAAITLEFWSSPIPEWVSITFFLVVILAINFCSVKTFGEAEYAFSILKVVAVIGFILLGIIINCGGGQDSGYIGGKFWADPGAFNHGFKGFASVLVTAAFSFAGTELVGLAAAETHNPSKSLPTAIKQVFWRIVLFYVVSIGVMGLLVPYTSPDLISRDSVDAKASPFIIAIKDAGIGGLDSVMNAVVLVAVLSVANSSMYGATRTLAALAEQGQAPTILAYIDKKGRPLVSLAIAAAIALLSYLHLTSVAGSAFTWLIAISGLSSVFTWLSICFAHIRFRQAWALQGHLVSDLVYQSPIGSIGSWIGLVCLSLVLVAQFWVAVDPIGDNGTVARQTTAFFEQYLAMPVVLLSYLGYKFRYKTEWIKIKDIDLKTGRNEFEADMIRNNMRVDKSMWPRWKVLYKTLC</sequence>
<keyword evidence="11" id="KW-1185">Reference proteome</keyword>
<protein>
    <submittedName>
        <fullName evidence="10">Amino acid permease</fullName>
    </submittedName>
</protein>
<keyword evidence="4" id="KW-0029">Amino-acid transport</keyword>
<dbReference type="EMBL" id="JBFCZG010000001">
    <property type="protein sequence ID" value="KAL3426848.1"/>
    <property type="molecule type" value="Genomic_DNA"/>
</dbReference>
<keyword evidence="3 8" id="KW-0812">Transmembrane</keyword>
<feature type="domain" description="Amino acid permease/ SLC12A" evidence="9">
    <location>
        <begin position="93"/>
        <end position="551"/>
    </location>
</feature>
<evidence type="ECO:0000256" key="4">
    <source>
        <dbReference type="ARBA" id="ARBA00022970"/>
    </source>
</evidence>
<keyword evidence="6 8" id="KW-0472">Membrane</keyword>
<evidence type="ECO:0000313" key="11">
    <source>
        <dbReference type="Proteomes" id="UP001629113"/>
    </source>
</evidence>
<feature type="transmembrane region" description="Helical" evidence="8">
    <location>
        <begin position="528"/>
        <end position="544"/>
    </location>
</feature>
<evidence type="ECO:0000256" key="8">
    <source>
        <dbReference type="SAM" id="Phobius"/>
    </source>
</evidence>
<evidence type="ECO:0000313" key="10">
    <source>
        <dbReference type="EMBL" id="KAL3426848.1"/>
    </source>
</evidence>
<dbReference type="InterPro" id="IPR004841">
    <property type="entry name" value="AA-permease/SLC12A_dom"/>
</dbReference>
<evidence type="ECO:0000256" key="7">
    <source>
        <dbReference type="SAM" id="MobiDB-lite"/>
    </source>
</evidence>
<feature type="transmembrane region" description="Helical" evidence="8">
    <location>
        <begin position="441"/>
        <end position="465"/>
    </location>
</feature>